<evidence type="ECO:0000256" key="5">
    <source>
        <dbReference type="ARBA" id="ARBA00022723"/>
    </source>
</evidence>
<keyword evidence="5" id="KW-0479">Metal-binding</keyword>
<evidence type="ECO:0000256" key="2">
    <source>
        <dbReference type="ARBA" id="ARBA00001947"/>
    </source>
</evidence>
<evidence type="ECO:0000313" key="12">
    <source>
        <dbReference type="EMBL" id="MFG1253342.1"/>
    </source>
</evidence>
<evidence type="ECO:0000313" key="13">
    <source>
        <dbReference type="Proteomes" id="UP001604043"/>
    </source>
</evidence>
<dbReference type="PROSITE" id="PS51462">
    <property type="entry name" value="NUDIX"/>
    <property type="match status" value="1"/>
</dbReference>
<gene>
    <name evidence="12" type="primary">nudC</name>
    <name evidence="12" type="ORF">V5F30_14130</name>
</gene>
<evidence type="ECO:0000256" key="1">
    <source>
        <dbReference type="ARBA" id="ARBA00001946"/>
    </source>
</evidence>
<dbReference type="EMBL" id="JBAFUR010000003">
    <property type="protein sequence ID" value="MFG1253342.1"/>
    <property type="molecule type" value="Genomic_DNA"/>
</dbReference>
<dbReference type="InterPro" id="IPR020084">
    <property type="entry name" value="NUDIX_hydrolase_CS"/>
</dbReference>
<dbReference type="Proteomes" id="UP001604043">
    <property type="component" value="Unassembled WGS sequence"/>
</dbReference>
<evidence type="ECO:0000259" key="11">
    <source>
        <dbReference type="PROSITE" id="PS51462"/>
    </source>
</evidence>
<keyword evidence="7" id="KW-0460">Magnesium</keyword>
<sequence length="312" mass="33926">MSFISRPDLGVWPTLGYVDSPLDRACHLRAGAADLLDHPAARFYLLGGELVALKGAGPVFDPLFDRAEAEARGRGEPLFLGIESDGAPRFAKGFDPALREALEGEGLTVPDLRTIAVSGLIAPHHLGPVACGKALRAWHTRHGFCANCGAASRIVDAGWRRDCPSCGAQHFPRTDPVVIMLTARGDRCLLGRQPHFAPGMWSTLAGFVEPGETIEDAVRRETLEEAGVRTGEVRYFATQPWPFPMSLMIGCIAQATSEDLVIDRNELEDARWFGRDEVTLMLTRTHPDGLFVPPPIAIAHHLIRSFIEGGHA</sequence>
<dbReference type="PANTHER" id="PTHR42904:SF6">
    <property type="entry name" value="NAD-CAPPED RNA HYDROLASE NUDT12"/>
    <property type="match status" value="1"/>
</dbReference>
<dbReference type="EC" id="3.6.1.22" evidence="4"/>
<dbReference type="RefSeq" id="WP_374252535.1">
    <property type="nucleotide sequence ID" value="NZ_JBAFUR010000003.1"/>
</dbReference>
<dbReference type="InterPro" id="IPR015376">
    <property type="entry name" value="Znr_NADH_PPase"/>
</dbReference>
<dbReference type="PRINTS" id="PR00502">
    <property type="entry name" value="NUDIXFAMILY"/>
</dbReference>
<dbReference type="Pfam" id="PF09297">
    <property type="entry name" value="Zn_ribbon_NUD"/>
    <property type="match status" value="1"/>
</dbReference>
<comment type="cofactor">
    <cofactor evidence="1">
        <name>Mg(2+)</name>
        <dbReference type="ChEBI" id="CHEBI:18420"/>
    </cofactor>
</comment>
<comment type="caution">
    <text evidence="12">The sequence shown here is derived from an EMBL/GenBank/DDBJ whole genome shotgun (WGS) entry which is preliminary data.</text>
</comment>
<dbReference type="PANTHER" id="PTHR42904">
    <property type="entry name" value="NUDIX HYDROLASE, NUDC SUBFAMILY"/>
    <property type="match status" value="1"/>
</dbReference>
<evidence type="ECO:0000256" key="6">
    <source>
        <dbReference type="ARBA" id="ARBA00022801"/>
    </source>
</evidence>
<evidence type="ECO:0000256" key="4">
    <source>
        <dbReference type="ARBA" id="ARBA00012381"/>
    </source>
</evidence>
<dbReference type="Pfam" id="PF00293">
    <property type="entry name" value="NUDIX"/>
    <property type="match status" value="1"/>
</dbReference>
<dbReference type="PROSITE" id="PS00893">
    <property type="entry name" value="NUDIX_BOX"/>
    <property type="match status" value="1"/>
</dbReference>
<dbReference type="InterPro" id="IPR020476">
    <property type="entry name" value="Nudix_hydrolase"/>
</dbReference>
<dbReference type="CDD" id="cd03429">
    <property type="entry name" value="NUDIX_NADH_pyrophosphatase_Nudt13"/>
    <property type="match status" value="1"/>
</dbReference>
<keyword evidence="6 10" id="KW-0378">Hydrolase</keyword>
<comment type="cofactor">
    <cofactor evidence="2">
        <name>Zn(2+)</name>
        <dbReference type="ChEBI" id="CHEBI:29105"/>
    </cofactor>
</comment>
<comment type="catalytic activity">
    <reaction evidence="9">
        <text>a 5'-end NAD(+)-phospho-ribonucleoside in mRNA + H2O = a 5'-end phospho-adenosine-phospho-ribonucleoside in mRNA + beta-nicotinamide D-ribonucleotide + 2 H(+)</text>
        <dbReference type="Rhea" id="RHEA:60876"/>
        <dbReference type="Rhea" id="RHEA-COMP:15698"/>
        <dbReference type="Rhea" id="RHEA-COMP:15719"/>
        <dbReference type="ChEBI" id="CHEBI:14649"/>
        <dbReference type="ChEBI" id="CHEBI:15377"/>
        <dbReference type="ChEBI" id="CHEBI:15378"/>
        <dbReference type="ChEBI" id="CHEBI:144029"/>
        <dbReference type="ChEBI" id="CHEBI:144051"/>
    </reaction>
    <physiologicalReaction direction="left-to-right" evidence="9">
        <dbReference type="Rhea" id="RHEA:60877"/>
    </physiologicalReaction>
</comment>
<name>A0ABW6ZHR2_9HYPH</name>
<dbReference type="Gene3D" id="3.90.79.20">
    <property type="match status" value="1"/>
</dbReference>
<keyword evidence="8" id="KW-0520">NAD</keyword>
<dbReference type="GO" id="GO:0016787">
    <property type="term" value="F:hydrolase activity"/>
    <property type="evidence" value="ECO:0007669"/>
    <property type="project" value="UniProtKB-KW"/>
</dbReference>
<dbReference type="NCBIfam" id="NF001299">
    <property type="entry name" value="PRK00241.1"/>
    <property type="match status" value="1"/>
</dbReference>
<evidence type="ECO:0000256" key="3">
    <source>
        <dbReference type="ARBA" id="ARBA00009595"/>
    </source>
</evidence>
<evidence type="ECO:0000256" key="8">
    <source>
        <dbReference type="ARBA" id="ARBA00023027"/>
    </source>
</evidence>
<dbReference type="InterPro" id="IPR050241">
    <property type="entry name" value="NAD-cap_RNA_hydrolase_NudC"/>
</dbReference>
<proteinExistence type="inferred from homology"/>
<accession>A0ABW6ZHR2</accession>
<feature type="domain" description="Nudix hydrolase" evidence="11">
    <location>
        <begin position="172"/>
        <end position="296"/>
    </location>
</feature>
<comment type="similarity">
    <text evidence="3">Belongs to the Nudix hydrolase family. NudC subfamily.</text>
</comment>
<reference evidence="12 13" key="1">
    <citation type="submission" date="2024-02" db="EMBL/GenBank/DDBJ databases">
        <title>Expansion and revision of Xanthobacter and proposal of Roseixanthobacter gen. nov.</title>
        <authorList>
            <person name="Soltysiak M.P.M."/>
            <person name="Jalihal A."/>
            <person name="Ory A."/>
            <person name="Chrisophersen C."/>
            <person name="Lee A.D."/>
            <person name="Boulton J."/>
            <person name="Springer M."/>
        </authorList>
    </citation>
    <scope>NUCLEOTIDE SEQUENCE [LARGE SCALE GENOMIC DNA]</scope>
    <source>
        <strain evidence="12 13">CB5</strain>
    </source>
</reference>
<dbReference type="InterPro" id="IPR015797">
    <property type="entry name" value="NUDIX_hydrolase-like_dom_sf"/>
</dbReference>
<evidence type="ECO:0000256" key="7">
    <source>
        <dbReference type="ARBA" id="ARBA00022842"/>
    </source>
</evidence>
<organism evidence="12 13">
    <name type="scientific">Xanthobacter aminoxidans</name>
    <dbReference type="NCBI Taxonomy" id="186280"/>
    <lineage>
        <taxon>Bacteria</taxon>
        <taxon>Pseudomonadati</taxon>
        <taxon>Pseudomonadota</taxon>
        <taxon>Alphaproteobacteria</taxon>
        <taxon>Hyphomicrobiales</taxon>
        <taxon>Xanthobacteraceae</taxon>
        <taxon>Xanthobacter</taxon>
    </lineage>
</organism>
<keyword evidence="13" id="KW-1185">Reference proteome</keyword>
<dbReference type="InterPro" id="IPR000086">
    <property type="entry name" value="NUDIX_hydrolase_dom"/>
</dbReference>
<dbReference type="Gene3D" id="3.90.79.10">
    <property type="entry name" value="Nucleoside Triphosphate Pyrophosphohydrolase"/>
    <property type="match status" value="1"/>
</dbReference>
<evidence type="ECO:0000256" key="9">
    <source>
        <dbReference type="ARBA" id="ARBA00023679"/>
    </source>
</evidence>
<evidence type="ECO:0000256" key="10">
    <source>
        <dbReference type="RuleBase" id="RU003476"/>
    </source>
</evidence>
<dbReference type="InterPro" id="IPR049734">
    <property type="entry name" value="NudC-like_C"/>
</dbReference>
<dbReference type="SUPFAM" id="SSF55811">
    <property type="entry name" value="Nudix"/>
    <property type="match status" value="1"/>
</dbReference>
<protein>
    <recommendedName>
        <fullName evidence="4">NAD(+) diphosphatase</fullName>
        <ecNumber evidence="4">3.6.1.22</ecNumber>
    </recommendedName>
</protein>